<dbReference type="SMART" id="SM00195">
    <property type="entry name" value="DSPc"/>
    <property type="match status" value="1"/>
</dbReference>
<evidence type="ECO:0000259" key="7">
    <source>
        <dbReference type="PROSITE" id="PS50056"/>
    </source>
</evidence>
<sequence length="376" mass="42982">MPCLEYFKKQQAMNQDHQVSPQWLVEQICHHGQILPFDCRSSTEYHHLHVRDAINVVVPPSILMLRRITDGKLTVSSLIKDIESREKFMRLNQTHIIVLYNKGGEESVEVLTTLLRRLEQDGCRAVYLQGGFESFQAQFPEWCEAEGQEINPVESEILGLETLRITAPSDGADSDQDRCDSGFTKDSASPSDTPFPVEILPYLFLGNAENSQDLQALKKHRIVYILNVTPDLPNVFEDKGLGFHYMHIPIQDHWSQNLGSFFTKAITFIDEARQRKKGVLVHCLAGISRSVTITLAYLMQKMNMPLNDAYDFVRQRKTNISPNFNFLGQLMDFERQLNLTPCCFMCQGAPCRCQTFHFMSPTQTTPDSGIDIDRWS</sequence>
<dbReference type="EC" id="3.1.3.48" evidence="2"/>
<evidence type="ECO:0000259" key="6">
    <source>
        <dbReference type="PROSITE" id="PS50054"/>
    </source>
</evidence>
<evidence type="ECO:0000256" key="4">
    <source>
        <dbReference type="ARBA" id="ARBA00022912"/>
    </source>
</evidence>
<dbReference type="InterPro" id="IPR000340">
    <property type="entry name" value="Dual-sp_phosphatase_cat-dom"/>
</dbReference>
<feature type="region of interest" description="Disordered" evidence="5">
    <location>
        <begin position="169"/>
        <end position="192"/>
    </location>
</feature>
<dbReference type="PROSITE" id="PS50056">
    <property type="entry name" value="TYR_PHOSPHATASE_2"/>
    <property type="match status" value="1"/>
</dbReference>
<dbReference type="Pfam" id="PF00581">
    <property type="entry name" value="Rhodanese"/>
    <property type="match status" value="1"/>
</dbReference>
<dbReference type="InterPro" id="IPR008343">
    <property type="entry name" value="MKP"/>
</dbReference>
<evidence type="ECO:0000256" key="5">
    <source>
        <dbReference type="SAM" id="MobiDB-lite"/>
    </source>
</evidence>
<keyword evidence="3" id="KW-0378">Hydrolase</keyword>
<dbReference type="InterPro" id="IPR001763">
    <property type="entry name" value="Rhodanese-like_dom"/>
</dbReference>
<organism evidence="9 10">
    <name type="scientific">Limulus polyphemus</name>
    <name type="common">Atlantic horseshoe crab</name>
    <dbReference type="NCBI Taxonomy" id="6850"/>
    <lineage>
        <taxon>Eukaryota</taxon>
        <taxon>Metazoa</taxon>
        <taxon>Ecdysozoa</taxon>
        <taxon>Arthropoda</taxon>
        <taxon>Chelicerata</taxon>
        <taxon>Merostomata</taxon>
        <taxon>Xiphosura</taxon>
        <taxon>Limulidae</taxon>
        <taxon>Limulus</taxon>
    </lineage>
</organism>
<evidence type="ECO:0000256" key="2">
    <source>
        <dbReference type="ARBA" id="ARBA00013064"/>
    </source>
</evidence>
<keyword evidence="9" id="KW-1185">Reference proteome</keyword>
<dbReference type="CDD" id="cd01446">
    <property type="entry name" value="DSP_MapKP"/>
    <property type="match status" value="1"/>
</dbReference>
<dbReference type="CDD" id="cd14566">
    <property type="entry name" value="DSP_MKP_classII"/>
    <property type="match status" value="1"/>
</dbReference>
<dbReference type="PROSITE" id="PS50206">
    <property type="entry name" value="RHODANESE_3"/>
    <property type="match status" value="1"/>
</dbReference>
<feature type="domain" description="Rhodanese" evidence="8">
    <location>
        <begin position="30"/>
        <end position="144"/>
    </location>
</feature>
<protein>
    <recommendedName>
        <fullName evidence="2">protein-tyrosine-phosphatase</fullName>
        <ecNumber evidence="2">3.1.3.48</ecNumber>
    </recommendedName>
</protein>
<dbReference type="GeneID" id="106457587"/>
<feature type="domain" description="Tyrosine-protein phosphatase" evidence="6">
    <location>
        <begin position="195"/>
        <end position="339"/>
    </location>
</feature>
<dbReference type="InterPro" id="IPR036873">
    <property type="entry name" value="Rhodanese-like_dom_sf"/>
</dbReference>
<dbReference type="PROSITE" id="PS50054">
    <property type="entry name" value="TYR_PHOSPHATASE_DUAL"/>
    <property type="match status" value="1"/>
</dbReference>
<evidence type="ECO:0000256" key="1">
    <source>
        <dbReference type="ARBA" id="ARBA00008601"/>
    </source>
</evidence>
<dbReference type="RefSeq" id="XP_013772478.1">
    <property type="nucleotide sequence ID" value="XM_013917024.2"/>
</dbReference>
<dbReference type="SUPFAM" id="SSF52799">
    <property type="entry name" value="(Phosphotyrosine protein) phosphatases II"/>
    <property type="match status" value="1"/>
</dbReference>
<reference evidence="10" key="1">
    <citation type="submission" date="2025-08" db="UniProtKB">
        <authorList>
            <consortium name="RefSeq"/>
        </authorList>
    </citation>
    <scope>IDENTIFICATION</scope>
    <source>
        <tissue evidence="10">Muscle</tissue>
    </source>
</reference>
<dbReference type="PANTHER" id="PTHR10159">
    <property type="entry name" value="DUAL SPECIFICITY PROTEIN PHOSPHATASE"/>
    <property type="match status" value="1"/>
</dbReference>
<evidence type="ECO:0000313" key="10">
    <source>
        <dbReference type="RefSeq" id="XP_013772478.1"/>
    </source>
</evidence>
<comment type="similarity">
    <text evidence="1">Belongs to the protein-tyrosine phosphatase family. Non-receptor class dual specificity subfamily.</text>
</comment>
<dbReference type="Proteomes" id="UP000694941">
    <property type="component" value="Unplaced"/>
</dbReference>
<dbReference type="Pfam" id="PF00782">
    <property type="entry name" value="DSPc"/>
    <property type="match status" value="1"/>
</dbReference>
<feature type="domain" description="Tyrosine specific protein phosphatases" evidence="7">
    <location>
        <begin position="260"/>
        <end position="320"/>
    </location>
</feature>
<gene>
    <name evidence="10" type="primary">LOC106457587</name>
</gene>
<dbReference type="SMART" id="SM00450">
    <property type="entry name" value="RHOD"/>
    <property type="match status" value="1"/>
</dbReference>
<proteinExistence type="inferred from homology"/>
<keyword evidence="4" id="KW-0904">Protein phosphatase</keyword>
<dbReference type="Gene3D" id="3.40.250.10">
    <property type="entry name" value="Rhodanese-like domain"/>
    <property type="match status" value="1"/>
</dbReference>
<dbReference type="PRINTS" id="PR01764">
    <property type="entry name" value="MAPKPHPHTASE"/>
</dbReference>
<accession>A0ABM1B0U0</accession>
<evidence type="ECO:0000313" key="9">
    <source>
        <dbReference type="Proteomes" id="UP000694941"/>
    </source>
</evidence>
<dbReference type="InterPro" id="IPR029021">
    <property type="entry name" value="Prot-tyrosine_phosphatase-like"/>
</dbReference>
<dbReference type="InterPro" id="IPR020422">
    <property type="entry name" value="TYR_PHOSPHATASE_DUAL_dom"/>
</dbReference>
<evidence type="ECO:0000256" key="3">
    <source>
        <dbReference type="ARBA" id="ARBA00022801"/>
    </source>
</evidence>
<dbReference type="SUPFAM" id="SSF52821">
    <property type="entry name" value="Rhodanese/Cell cycle control phosphatase"/>
    <property type="match status" value="1"/>
</dbReference>
<dbReference type="Gene3D" id="3.90.190.10">
    <property type="entry name" value="Protein tyrosine phosphatase superfamily"/>
    <property type="match status" value="1"/>
</dbReference>
<dbReference type="PANTHER" id="PTHR10159:SF519">
    <property type="entry name" value="DUAL SPECIFICITY PROTEIN PHOSPHATASE MPK3"/>
    <property type="match status" value="1"/>
</dbReference>
<name>A0ABM1B0U0_LIMPO</name>
<dbReference type="InterPro" id="IPR000387">
    <property type="entry name" value="Tyr_Pase_dom"/>
</dbReference>
<evidence type="ECO:0000259" key="8">
    <source>
        <dbReference type="PROSITE" id="PS50206"/>
    </source>
</evidence>